<evidence type="ECO:0000313" key="3">
    <source>
        <dbReference type="Proteomes" id="UP000664859"/>
    </source>
</evidence>
<protein>
    <submittedName>
        <fullName evidence="2">Uncharacterized protein</fullName>
    </submittedName>
</protein>
<accession>A0A836C9C0</accession>
<name>A0A836C9C0_9STRA</name>
<dbReference type="AlphaFoldDB" id="A0A836C9C0"/>
<reference evidence="2" key="1">
    <citation type="submission" date="2021-02" db="EMBL/GenBank/DDBJ databases">
        <title>First Annotated Genome of the Yellow-green Alga Tribonema minus.</title>
        <authorList>
            <person name="Mahan K.M."/>
        </authorList>
    </citation>
    <scope>NUCLEOTIDE SEQUENCE</scope>
    <source>
        <strain evidence="2">UTEX B ZZ1240</strain>
    </source>
</reference>
<comment type="caution">
    <text evidence="2">The sequence shown here is derived from an EMBL/GenBank/DDBJ whole genome shotgun (WGS) entry which is preliminary data.</text>
</comment>
<keyword evidence="3" id="KW-1185">Reference proteome</keyword>
<feature type="region of interest" description="Disordered" evidence="1">
    <location>
        <begin position="262"/>
        <end position="285"/>
    </location>
</feature>
<organism evidence="2 3">
    <name type="scientific">Tribonema minus</name>
    <dbReference type="NCBI Taxonomy" id="303371"/>
    <lineage>
        <taxon>Eukaryota</taxon>
        <taxon>Sar</taxon>
        <taxon>Stramenopiles</taxon>
        <taxon>Ochrophyta</taxon>
        <taxon>PX clade</taxon>
        <taxon>Xanthophyceae</taxon>
        <taxon>Tribonematales</taxon>
        <taxon>Tribonemataceae</taxon>
        <taxon>Tribonema</taxon>
    </lineage>
</organism>
<sequence>MSVLMGEELEHVERQACQQRPKPQEPVQIVQEALQKATKQQRLLEGHLRVNNEIHQQHQDILKDNLKQQLELQRQMTSAIESLLAARPDASKEISALKVMGYEAGIIELEKHMWYASKEISALQAMGYEVSAREQEDTTWRLLITLTGPGRGGESIEIAWQERMRLWQVATLATPIPTLGTDEFRQAMVESPTLRWHMSIPAPVLDGYKVYLARRNITDAMVDAVWAYTKRHRVVAEAKREGQWAEATQRWILEEPLRDDAVSAATGGDGGDNIVTPDYEVVDRQ</sequence>
<gene>
    <name evidence="2" type="ORF">JKP88DRAFT_281565</name>
</gene>
<proteinExistence type="predicted"/>
<dbReference type="EMBL" id="JAFCMP010000520">
    <property type="protein sequence ID" value="KAG5177910.1"/>
    <property type="molecule type" value="Genomic_DNA"/>
</dbReference>
<evidence type="ECO:0000313" key="2">
    <source>
        <dbReference type="EMBL" id="KAG5177910.1"/>
    </source>
</evidence>
<dbReference type="Proteomes" id="UP000664859">
    <property type="component" value="Unassembled WGS sequence"/>
</dbReference>
<evidence type="ECO:0000256" key="1">
    <source>
        <dbReference type="SAM" id="MobiDB-lite"/>
    </source>
</evidence>